<name>A0A1F8H3K3_9BACT</name>
<proteinExistence type="predicted"/>
<evidence type="ECO:0000256" key="1">
    <source>
        <dbReference type="SAM" id="MobiDB-lite"/>
    </source>
</evidence>
<dbReference type="Proteomes" id="UP000177676">
    <property type="component" value="Unassembled WGS sequence"/>
</dbReference>
<gene>
    <name evidence="2" type="ORF">A3I92_01970</name>
</gene>
<comment type="caution">
    <text evidence="2">The sequence shown here is derived from an EMBL/GenBank/DDBJ whole genome shotgun (WGS) entry which is preliminary data.</text>
</comment>
<feature type="region of interest" description="Disordered" evidence="1">
    <location>
        <begin position="1"/>
        <end position="20"/>
    </location>
</feature>
<accession>A0A1F8H3K3</accession>
<evidence type="ECO:0000313" key="2">
    <source>
        <dbReference type="EMBL" id="OGN31598.1"/>
    </source>
</evidence>
<dbReference type="EMBL" id="MGKS01000031">
    <property type="protein sequence ID" value="OGN31598.1"/>
    <property type="molecule type" value="Genomic_DNA"/>
</dbReference>
<evidence type="ECO:0000313" key="3">
    <source>
        <dbReference type="Proteomes" id="UP000177676"/>
    </source>
</evidence>
<feature type="compositionally biased region" description="Polar residues" evidence="1">
    <location>
        <begin position="9"/>
        <end position="20"/>
    </location>
</feature>
<sequence length="62" mass="7300">MKLVKVTFSGRSFPSSGKTRSVKTVDSKRVKEILYSFRPVKWLFHLMLRMGWKSHLLSNPQF</sequence>
<protein>
    <submittedName>
        <fullName evidence="2">Uncharacterized protein</fullName>
    </submittedName>
</protein>
<organism evidence="2 3">
    <name type="scientific">Candidatus Yanofskybacteria bacterium RIFCSPLOWO2_02_FULL_43_10b</name>
    <dbReference type="NCBI Taxonomy" id="1802704"/>
    <lineage>
        <taxon>Bacteria</taxon>
        <taxon>Candidatus Yanofskyibacteriota</taxon>
    </lineage>
</organism>
<dbReference type="AlphaFoldDB" id="A0A1F8H3K3"/>
<reference evidence="2 3" key="1">
    <citation type="journal article" date="2016" name="Nat. Commun.">
        <title>Thousands of microbial genomes shed light on interconnected biogeochemical processes in an aquifer system.</title>
        <authorList>
            <person name="Anantharaman K."/>
            <person name="Brown C.T."/>
            <person name="Hug L.A."/>
            <person name="Sharon I."/>
            <person name="Castelle C.J."/>
            <person name="Probst A.J."/>
            <person name="Thomas B.C."/>
            <person name="Singh A."/>
            <person name="Wilkins M.J."/>
            <person name="Karaoz U."/>
            <person name="Brodie E.L."/>
            <person name="Williams K.H."/>
            <person name="Hubbard S.S."/>
            <person name="Banfield J.F."/>
        </authorList>
    </citation>
    <scope>NUCLEOTIDE SEQUENCE [LARGE SCALE GENOMIC DNA]</scope>
</reference>